<comment type="caution">
    <text evidence="1">The sequence shown here is derived from an EMBL/GenBank/DDBJ whole genome shotgun (WGS) entry which is preliminary data.</text>
</comment>
<accession>A0AAV4CRI1</accession>
<evidence type="ECO:0000313" key="1">
    <source>
        <dbReference type="EMBL" id="GFO34479.1"/>
    </source>
</evidence>
<dbReference type="Proteomes" id="UP000735302">
    <property type="component" value="Unassembled WGS sequence"/>
</dbReference>
<gene>
    <name evidence="1" type="ORF">PoB_006098400</name>
</gene>
<protein>
    <submittedName>
        <fullName evidence="1">Uncharacterized protein</fullName>
    </submittedName>
</protein>
<proteinExistence type="predicted"/>
<evidence type="ECO:0000313" key="2">
    <source>
        <dbReference type="Proteomes" id="UP000735302"/>
    </source>
</evidence>
<organism evidence="1 2">
    <name type="scientific">Plakobranchus ocellatus</name>
    <dbReference type="NCBI Taxonomy" id="259542"/>
    <lineage>
        <taxon>Eukaryota</taxon>
        <taxon>Metazoa</taxon>
        <taxon>Spiralia</taxon>
        <taxon>Lophotrochozoa</taxon>
        <taxon>Mollusca</taxon>
        <taxon>Gastropoda</taxon>
        <taxon>Heterobranchia</taxon>
        <taxon>Euthyneura</taxon>
        <taxon>Panpulmonata</taxon>
        <taxon>Sacoglossa</taxon>
        <taxon>Placobranchoidea</taxon>
        <taxon>Plakobranchidae</taxon>
        <taxon>Plakobranchus</taxon>
    </lineage>
</organism>
<keyword evidence="2" id="KW-1185">Reference proteome</keyword>
<reference evidence="1 2" key="1">
    <citation type="journal article" date="2021" name="Elife">
        <title>Chloroplast acquisition without the gene transfer in kleptoplastic sea slugs, Plakobranchus ocellatus.</title>
        <authorList>
            <person name="Maeda T."/>
            <person name="Takahashi S."/>
            <person name="Yoshida T."/>
            <person name="Shimamura S."/>
            <person name="Takaki Y."/>
            <person name="Nagai Y."/>
            <person name="Toyoda A."/>
            <person name="Suzuki Y."/>
            <person name="Arimoto A."/>
            <person name="Ishii H."/>
            <person name="Satoh N."/>
            <person name="Nishiyama T."/>
            <person name="Hasebe M."/>
            <person name="Maruyama T."/>
            <person name="Minagawa J."/>
            <person name="Obokata J."/>
            <person name="Shigenobu S."/>
        </authorList>
    </citation>
    <scope>NUCLEOTIDE SEQUENCE [LARGE SCALE GENOMIC DNA]</scope>
</reference>
<name>A0AAV4CRI1_9GAST</name>
<sequence length="78" mass="8552">MERTTMPSYLPILPFAINLRIRSAEPEEEVEPLSCWTPEHHGLAIGAPEKCRAGLASGVREIPIRSRAQVQLGKGQCG</sequence>
<dbReference type="EMBL" id="BLXT01006904">
    <property type="protein sequence ID" value="GFO34479.1"/>
    <property type="molecule type" value="Genomic_DNA"/>
</dbReference>
<dbReference type="AlphaFoldDB" id="A0AAV4CRI1"/>